<dbReference type="PANTHER" id="PTHR16008:SF4">
    <property type="entry name" value="F-BOX ONLY PROTEIN 4"/>
    <property type="match status" value="1"/>
</dbReference>
<dbReference type="STRING" id="4999.A0A1Y1UIQ9"/>
<evidence type="ECO:0000313" key="7">
    <source>
        <dbReference type="Proteomes" id="UP000193218"/>
    </source>
</evidence>
<evidence type="ECO:0000259" key="5">
    <source>
        <dbReference type="Pfam" id="PF12937"/>
    </source>
</evidence>
<dbReference type="InParanoid" id="A0A1Y1UIQ9"/>
<name>A0A1Y1UIQ9_9TREE</name>
<dbReference type="GO" id="GO:0019005">
    <property type="term" value="C:SCF ubiquitin ligase complex"/>
    <property type="evidence" value="ECO:0007669"/>
    <property type="project" value="TreeGrafter"/>
</dbReference>
<dbReference type="PROSITE" id="PS50082">
    <property type="entry name" value="WD_REPEATS_2"/>
    <property type="match status" value="1"/>
</dbReference>
<sequence length="700" mass="76830">MRSKGKARGDDGPAPPFGDLFSYQEIFLRILSFLSPEDLAHVQGVSKYWSRMTLDPQLWRRLYLSRYPHPHHSRLIYRDQSGSSRGSAGLRTLRPISRLPSRAFPPPSPSRTPSRSSIVSSPDIKIPKNLVSPVKAPESLGLIDEIGWGIRNDGLDWKMMLRLETNWSNGNALSETTLSLPPSPAPTISSEVSRPSDPSSSIVSSEQHIALSPSFIFTSSPQSPLVQVHLASNSASNPPTPPTAPDQRSVPLGIIPPPPGWSSPHRPDNITCICSDQSVSLPDEPSTNHNAAINNMKPGLPTRLAIFYQSGGFVVLHVQLIASRLIWKRESISPPTVRPRSLRRRTTFVQDSGDPIVLAAMHYPVVVSCSLSFHLSIYTIPPTNFDNPNRPRHLSTMHSDVSFHPAALSLFPIDSETPLGLEPQAADAPHRFRAGLTYCSPLYPSSWTIAVQEFAIDLDGDFVGGSAERGDCFTVVTPDDELSDEIVWPRRIKPVIGVKGRRAVGVGTDGRWCVLAGDDNQIQVYSLPSSSPMLLDRSTHGILHSQTLLAHSSSVTSIALLSGRCVSGGKDGRVLVWELNDDPEIINKRPRTIGYVEVKPGGRKWKGPSGPLPRQSILADSNQEPLPPEGYELPHPASISSAARSFFLPRPPEDLRPKDDRPPPIQHLAFDEEKIVGIVRSRSDSSGRLEETMKIWSFNV</sequence>
<feature type="region of interest" description="Disordered" evidence="4">
    <location>
        <begin position="602"/>
        <end position="626"/>
    </location>
</feature>
<feature type="domain" description="F-box" evidence="5">
    <location>
        <begin position="25"/>
        <end position="64"/>
    </location>
</feature>
<dbReference type="Gene3D" id="1.20.1280.50">
    <property type="match status" value="1"/>
</dbReference>
<dbReference type="Proteomes" id="UP000193218">
    <property type="component" value="Unassembled WGS sequence"/>
</dbReference>
<feature type="repeat" description="WD" evidence="3">
    <location>
        <begin position="548"/>
        <end position="587"/>
    </location>
</feature>
<dbReference type="InterPro" id="IPR001680">
    <property type="entry name" value="WD40_rpt"/>
</dbReference>
<dbReference type="InterPro" id="IPR036322">
    <property type="entry name" value="WD40_repeat_dom_sf"/>
</dbReference>
<dbReference type="GO" id="GO:0031146">
    <property type="term" value="P:SCF-dependent proteasomal ubiquitin-dependent protein catabolic process"/>
    <property type="evidence" value="ECO:0007669"/>
    <property type="project" value="InterPro"/>
</dbReference>
<protein>
    <recommendedName>
        <fullName evidence="5">F-box domain-containing protein</fullName>
    </recommendedName>
</protein>
<keyword evidence="7" id="KW-1185">Reference proteome</keyword>
<dbReference type="PANTHER" id="PTHR16008">
    <property type="entry name" value="F-BOX ONLY PROTEIN 4"/>
    <property type="match status" value="1"/>
</dbReference>
<dbReference type="EMBL" id="NBSH01000005">
    <property type="protein sequence ID" value="ORX37882.1"/>
    <property type="molecule type" value="Genomic_DNA"/>
</dbReference>
<organism evidence="6 7">
    <name type="scientific">Kockovaella imperatae</name>
    <dbReference type="NCBI Taxonomy" id="4999"/>
    <lineage>
        <taxon>Eukaryota</taxon>
        <taxon>Fungi</taxon>
        <taxon>Dikarya</taxon>
        <taxon>Basidiomycota</taxon>
        <taxon>Agaricomycotina</taxon>
        <taxon>Tremellomycetes</taxon>
        <taxon>Tremellales</taxon>
        <taxon>Cuniculitremaceae</taxon>
        <taxon>Kockovaella</taxon>
    </lineage>
</organism>
<dbReference type="SUPFAM" id="SSF81383">
    <property type="entry name" value="F-box domain"/>
    <property type="match status" value="1"/>
</dbReference>
<evidence type="ECO:0000256" key="1">
    <source>
        <dbReference type="ARBA" id="ARBA00022574"/>
    </source>
</evidence>
<dbReference type="InterPro" id="IPR001810">
    <property type="entry name" value="F-box_dom"/>
</dbReference>
<keyword evidence="1 3" id="KW-0853">WD repeat</keyword>
<comment type="caution">
    <text evidence="6">The sequence shown here is derived from an EMBL/GenBank/DDBJ whole genome shotgun (WGS) entry which is preliminary data.</text>
</comment>
<dbReference type="OrthoDB" id="3219396at2759"/>
<evidence type="ECO:0000256" key="3">
    <source>
        <dbReference type="PROSITE-ProRule" id="PRU00221"/>
    </source>
</evidence>
<accession>A0A1Y1UIQ9</accession>
<dbReference type="AlphaFoldDB" id="A0A1Y1UIQ9"/>
<dbReference type="RefSeq" id="XP_021871869.1">
    <property type="nucleotide sequence ID" value="XM_022013337.1"/>
</dbReference>
<proteinExistence type="predicted"/>
<dbReference type="SUPFAM" id="SSF50978">
    <property type="entry name" value="WD40 repeat-like"/>
    <property type="match status" value="1"/>
</dbReference>
<dbReference type="InterPro" id="IPR019775">
    <property type="entry name" value="WD40_repeat_CS"/>
</dbReference>
<dbReference type="PROSITE" id="PS00678">
    <property type="entry name" value="WD_REPEATS_1"/>
    <property type="match status" value="1"/>
</dbReference>
<dbReference type="InterPro" id="IPR036047">
    <property type="entry name" value="F-box-like_dom_sf"/>
</dbReference>
<dbReference type="InterPro" id="IPR039588">
    <property type="entry name" value="FBXO4"/>
</dbReference>
<evidence type="ECO:0000256" key="2">
    <source>
        <dbReference type="ARBA" id="ARBA00022737"/>
    </source>
</evidence>
<dbReference type="GO" id="GO:0000209">
    <property type="term" value="P:protein polyubiquitination"/>
    <property type="evidence" value="ECO:0007669"/>
    <property type="project" value="TreeGrafter"/>
</dbReference>
<dbReference type="Pfam" id="PF12937">
    <property type="entry name" value="F-box-like"/>
    <property type="match status" value="1"/>
</dbReference>
<gene>
    <name evidence="6" type="ORF">BD324DRAFT_578705</name>
</gene>
<feature type="region of interest" description="Disordered" evidence="4">
    <location>
        <begin position="232"/>
        <end position="251"/>
    </location>
</feature>
<dbReference type="Gene3D" id="2.130.10.10">
    <property type="entry name" value="YVTN repeat-like/Quinoprotein amine dehydrogenase"/>
    <property type="match status" value="1"/>
</dbReference>
<feature type="compositionally biased region" description="Low complexity" evidence="4">
    <location>
        <begin position="111"/>
        <end position="121"/>
    </location>
</feature>
<feature type="region of interest" description="Disordered" evidence="4">
    <location>
        <begin position="77"/>
        <end position="121"/>
    </location>
</feature>
<evidence type="ECO:0000256" key="4">
    <source>
        <dbReference type="SAM" id="MobiDB-lite"/>
    </source>
</evidence>
<keyword evidence="2" id="KW-0677">Repeat</keyword>
<dbReference type="InterPro" id="IPR015943">
    <property type="entry name" value="WD40/YVTN_repeat-like_dom_sf"/>
</dbReference>
<dbReference type="GeneID" id="33555145"/>
<evidence type="ECO:0000313" key="6">
    <source>
        <dbReference type="EMBL" id="ORX37882.1"/>
    </source>
</evidence>
<reference evidence="6 7" key="1">
    <citation type="submission" date="2017-03" db="EMBL/GenBank/DDBJ databases">
        <title>Widespread Adenine N6-methylation of Active Genes in Fungi.</title>
        <authorList>
            <consortium name="DOE Joint Genome Institute"/>
            <person name="Mondo S.J."/>
            <person name="Dannebaum R.O."/>
            <person name="Kuo R.C."/>
            <person name="Louie K.B."/>
            <person name="Bewick A.J."/>
            <person name="Labutti K."/>
            <person name="Haridas S."/>
            <person name="Kuo A."/>
            <person name="Salamov A."/>
            <person name="Ahrendt S.R."/>
            <person name="Lau R."/>
            <person name="Bowen B.P."/>
            <person name="Lipzen A."/>
            <person name="Sullivan W."/>
            <person name="Andreopoulos W.B."/>
            <person name="Clum A."/>
            <person name="Lindquist E."/>
            <person name="Daum C."/>
            <person name="Northen T.R."/>
            <person name="Ramamoorthy G."/>
            <person name="Schmitz R.J."/>
            <person name="Gryganskyi A."/>
            <person name="Culley D."/>
            <person name="Magnuson J."/>
            <person name="James T.Y."/>
            <person name="O'Malley M.A."/>
            <person name="Stajich J.E."/>
            <person name="Spatafora J.W."/>
            <person name="Visel A."/>
            <person name="Grigoriev I.V."/>
        </authorList>
    </citation>
    <scope>NUCLEOTIDE SEQUENCE [LARGE SCALE GENOMIC DNA]</scope>
    <source>
        <strain evidence="6 7">NRRL Y-17943</strain>
    </source>
</reference>
<feature type="region of interest" description="Disordered" evidence="4">
    <location>
        <begin position="174"/>
        <end position="204"/>
    </location>
</feature>